<dbReference type="GO" id="GO:0005576">
    <property type="term" value="C:extracellular region"/>
    <property type="evidence" value="ECO:0007669"/>
    <property type="project" value="UniProtKB-SubCell"/>
</dbReference>
<feature type="signal peptide" evidence="6">
    <location>
        <begin position="1"/>
        <end position="25"/>
    </location>
</feature>
<keyword evidence="7" id="KW-1185">Reference proteome</keyword>
<dbReference type="GO" id="GO:0016671">
    <property type="term" value="F:oxidoreductase activity, acting on a sulfur group of donors, disulfide as acceptor"/>
    <property type="evidence" value="ECO:0007669"/>
    <property type="project" value="InterPro"/>
</dbReference>
<feature type="chain" id="PRO_5026789932" evidence="6">
    <location>
        <begin position="26"/>
        <end position="228"/>
    </location>
</feature>
<gene>
    <name evidence="8" type="primary">LOC113203031</name>
</gene>
<dbReference type="AlphaFoldDB" id="A0A6J1S274"/>
<dbReference type="PANTHER" id="PTHR13234">
    <property type="entry name" value="GAMMA-INTERFERON INDUCIBLE LYSOSOMAL THIOL REDUCTASE GILT"/>
    <property type="match status" value="1"/>
</dbReference>
<sequence>MAPTTRPAAAPLLLLLLIAVLGALAAPRVTTNNKKVQVQVMYESLCPDSIRFIKEQLTPAYEALGSQRMVVEFVPYGKATTYPTDTGYSFRCQHGSNECRGNKVMACGLARLLADNKRQVKFVNCIMSQTNPSKMSDKCISDADLEARDMLDCVNSREGQVLLAGMGEKTPSDIEFVPRVVFNGEFKQADQDQALSNLIHVVCDKLAPSERLPACERKKNPTSSWFFW</sequence>
<dbReference type="Proteomes" id="UP000504606">
    <property type="component" value="Unplaced"/>
</dbReference>
<evidence type="ECO:0000313" key="7">
    <source>
        <dbReference type="Proteomes" id="UP000504606"/>
    </source>
</evidence>
<keyword evidence="3" id="KW-0964">Secreted</keyword>
<keyword evidence="5" id="KW-0325">Glycoprotein</keyword>
<dbReference type="InterPro" id="IPR004911">
    <property type="entry name" value="Interferon-induced_GILT"/>
</dbReference>
<dbReference type="RefSeq" id="XP_026273295.1">
    <property type="nucleotide sequence ID" value="XM_026417510.2"/>
</dbReference>
<keyword evidence="4 6" id="KW-0732">Signal</keyword>
<evidence type="ECO:0000313" key="8">
    <source>
        <dbReference type="RefSeq" id="XP_026273295.1"/>
    </source>
</evidence>
<dbReference type="OrthoDB" id="958254at2759"/>
<organism evidence="7 8">
    <name type="scientific">Frankliniella occidentalis</name>
    <name type="common">Western flower thrips</name>
    <name type="synonym">Euthrips occidentalis</name>
    <dbReference type="NCBI Taxonomy" id="133901"/>
    <lineage>
        <taxon>Eukaryota</taxon>
        <taxon>Metazoa</taxon>
        <taxon>Ecdysozoa</taxon>
        <taxon>Arthropoda</taxon>
        <taxon>Hexapoda</taxon>
        <taxon>Insecta</taxon>
        <taxon>Pterygota</taxon>
        <taxon>Neoptera</taxon>
        <taxon>Paraneoptera</taxon>
        <taxon>Thysanoptera</taxon>
        <taxon>Terebrantia</taxon>
        <taxon>Thripoidea</taxon>
        <taxon>Thripidae</taxon>
        <taxon>Frankliniella</taxon>
    </lineage>
</organism>
<evidence type="ECO:0000256" key="3">
    <source>
        <dbReference type="ARBA" id="ARBA00022525"/>
    </source>
</evidence>
<dbReference type="PANTHER" id="PTHR13234:SF8">
    <property type="entry name" value="GAMMA-INTERFERON-INDUCIBLE LYSOSOMAL THIOL REDUCTASE"/>
    <property type="match status" value="1"/>
</dbReference>
<comment type="subcellular location">
    <subcellularLocation>
        <location evidence="1">Secreted</location>
    </subcellularLocation>
</comment>
<protein>
    <submittedName>
        <fullName evidence="8">GILT-like protein 1</fullName>
    </submittedName>
</protein>
<dbReference type="Gene3D" id="3.40.30.10">
    <property type="entry name" value="Glutaredoxin"/>
    <property type="match status" value="1"/>
</dbReference>
<evidence type="ECO:0000256" key="5">
    <source>
        <dbReference type="ARBA" id="ARBA00023180"/>
    </source>
</evidence>
<name>A0A6J1S274_FRAOC</name>
<accession>A0A6J1S274</accession>
<evidence type="ECO:0000256" key="4">
    <source>
        <dbReference type="ARBA" id="ARBA00022729"/>
    </source>
</evidence>
<dbReference type="Pfam" id="PF03227">
    <property type="entry name" value="GILT"/>
    <property type="match status" value="1"/>
</dbReference>
<evidence type="ECO:0000256" key="1">
    <source>
        <dbReference type="ARBA" id="ARBA00004613"/>
    </source>
</evidence>
<reference evidence="8" key="1">
    <citation type="submission" date="2025-08" db="UniProtKB">
        <authorList>
            <consortium name="RefSeq"/>
        </authorList>
    </citation>
    <scope>IDENTIFICATION</scope>
    <source>
        <tissue evidence="8">Whole organism</tissue>
    </source>
</reference>
<dbReference type="KEGG" id="foc:113203031"/>
<comment type="similarity">
    <text evidence="2">Belongs to the GILT family.</text>
</comment>
<dbReference type="GeneID" id="113203031"/>
<proteinExistence type="inferred from homology"/>
<evidence type="ECO:0000256" key="2">
    <source>
        <dbReference type="ARBA" id="ARBA00005679"/>
    </source>
</evidence>
<evidence type="ECO:0000256" key="6">
    <source>
        <dbReference type="SAM" id="SignalP"/>
    </source>
</evidence>